<reference evidence="6" key="1">
    <citation type="submission" date="2022-12" db="EMBL/GenBank/DDBJ databases">
        <title>Draft genome assemblies for two species of Escallonia (Escalloniales).</title>
        <authorList>
            <person name="Chanderbali A."/>
            <person name="Dervinis C."/>
            <person name="Anghel I."/>
            <person name="Soltis D."/>
            <person name="Soltis P."/>
            <person name="Zapata F."/>
        </authorList>
    </citation>
    <scope>NUCLEOTIDE SEQUENCE</scope>
    <source>
        <strain evidence="6">UCBG64.0493</strain>
        <tissue evidence="6">Leaf</tissue>
    </source>
</reference>
<name>A0AA88W1I2_9ASTE</name>
<keyword evidence="7" id="KW-1185">Reference proteome</keyword>
<dbReference type="Proteomes" id="UP001188597">
    <property type="component" value="Unassembled WGS sequence"/>
</dbReference>
<dbReference type="EMBL" id="JAVXUP010000907">
    <property type="protein sequence ID" value="KAK3018957.1"/>
    <property type="molecule type" value="Genomic_DNA"/>
</dbReference>
<feature type="non-terminal residue" evidence="6">
    <location>
        <position position="1"/>
    </location>
</feature>
<evidence type="ECO:0000256" key="1">
    <source>
        <dbReference type="ARBA" id="ARBA00004141"/>
    </source>
</evidence>
<comment type="caution">
    <text evidence="6">The sequence shown here is derived from an EMBL/GenBank/DDBJ whole genome shotgun (WGS) entry which is preliminary data.</text>
</comment>
<evidence type="ECO:0000256" key="2">
    <source>
        <dbReference type="ARBA" id="ARBA00022692"/>
    </source>
</evidence>
<comment type="subcellular location">
    <subcellularLocation>
        <location evidence="1">Membrane</location>
        <topology evidence="1">Multi-pass membrane protein</topology>
    </subcellularLocation>
</comment>
<feature type="transmembrane region" description="Helical" evidence="5">
    <location>
        <begin position="12"/>
        <end position="33"/>
    </location>
</feature>
<evidence type="ECO:0000256" key="5">
    <source>
        <dbReference type="SAM" id="Phobius"/>
    </source>
</evidence>
<keyword evidence="4 5" id="KW-0472">Membrane</keyword>
<proteinExistence type="predicted"/>
<evidence type="ECO:0000313" key="7">
    <source>
        <dbReference type="Proteomes" id="UP001188597"/>
    </source>
</evidence>
<evidence type="ECO:0000256" key="4">
    <source>
        <dbReference type="ARBA" id="ARBA00023136"/>
    </source>
</evidence>
<dbReference type="GO" id="GO:0016020">
    <property type="term" value="C:membrane"/>
    <property type="evidence" value="ECO:0007669"/>
    <property type="project" value="UniProtKB-SubCell"/>
</dbReference>
<evidence type="ECO:0000313" key="6">
    <source>
        <dbReference type="EMBL" id="KAK3018957.1"/>
    </source>
</evidence>
<protein>
    <submittedName>
        <fullName evidence="6">Uncharacterized protein</fullName>
    </submittedName>
</protein>
<keyword evidence="2 5" id="KW-0812">Transmembrane</keyword>
<organism evidence="6 7">
    <name type="scientific">Escallonia herrerae</name>
    <dbReference type="NCBI Taxonomy" id="1293975"/>
    <lineage>
        <taxon>Eukaryota</taxon>
        <taxon>Viridiplantae</taxon>
        <taxon>Streptophyta</taxon>
        <taxon>Embryophyta</taxon>
        <taxon>Tracheophyta</taxon>
        <taxon>Spermatophyta</taxon>
        <taxon>Magnoliopsida</taxon>
        <taxon>eudicotyledons</taxon>
        <taxon>Gunneridae</taxon>
        <taxon>Pentapetalae</taxon>
        <taxon>asterids</taxon>
        <taxon>campanulids</taxon>
        <taxon>Escalloniales</taxon>
        <taxon>Escalloniaceae</taxon>
        <taxon>Escallonia</taxon>
    </lineage>
</organism>
<evidence type="ECO:0000256" key="3">
    <source>
        <dbReference type="ARBA" id="ARBA00022989"/>
    </source>
</evidence>
<dbReference type="AlphaFoldDB" id="A0AA88W1I2"/>
<dbReference type="PANTHER" id="PTHR21576">
    <property type="entry name" value="UNCHARACTERIZED NODULIN-LIKE PROTEIN"/>
    <property type="match status" value="1"/>
</dbReference>
<keyword evidence="3 5" id="KW-1133">Transmembrane helix</keyword>
<gene>
    <name evidence="6" type="ORF">RJ639_003599</name>
</gene>
<dbReference type="PANTHER" id="PTHR21576:SF84">
    <property type="entry name" value="FAMILY PROTEIN, PUTATIVE, EXPRESSED-RELATED"/>
    <property type="match status" value="1"/>
</dbReference>
<sequence>MKVVRQPNELRVFYYLLYASIILALFLMAITIAQKLVPFSRAAYAFVDLGRSSLSAVEDNMGQIAHFPLLSAIIAELFGLKHYATLFNVGHLAGPIGSYLLNVKVAGFLHDQEALAEKNMQRSSVTVMELTCI</sequence>
<accession>A0AA88W1I2</accession>